<dbReference type="SUPFAM" id="SSF89796">
    <property type="entry name" value="CoA-transferase family III (CaiB/BaiF)"/>
    <property type="match status" value="1"/>
</dbReference>
<keyword evidence="3" id="KW-0732">Signal</keyword>
<dbReference type="GO" id="GO:0008410">
    <property type="term" value="F:CoA-transferase activity"/>
    <property type="evidence" value="ECO:0007669"/>
    <property type="project" value="TreeGrafter"/>
</dbReference>
<keyword evidence="2" id="KW-0808">Transferase</keyword>
<evidence type="ECO:0000256" key="2">
    <source>
        <dbReference type="ARBA" id="ARBA00022679"/>
    </source>
</evidence>
<dbReference type="PANTHER" id="PTHR48207:SF3">
    <property type="entry name" value="SUCCINATE--HYDROXYMETHYLGLUTARATE COA-TRANSFERASE"/>
    <property type="match status" value="1"/>
</dbReference>
<feature type="chain" id="PRO_5031377917" description="Formyl-CoA transferase" evidence="3">
    <location>
        <begin position="28"/>
        <end position="405"/>
    </location>
</feature>
<name>A0A7S3PFG3_9STRA</name>
<dbReference type="InterPro" id="IPR003673">
    <property type="entry name" value="CoA-Trfase_fam_III"/>
</dbReference>
<sequence>MFWLDLGQFFHNIVQLLHLKLIQLSCGQFLCELGAEVIKVENTTTKGDVTRTWFIKAESKDADSAYFCAVNSGKKSIALDLKNEKGKQILYDIVKHSDVVLASYKPGDAEKLKVDAKTLMEINPRLIYAEITGYGQSVKRAGYDAIIQAESGFQYMNGEPDSKPTKIPVALMDILTAHHLKEAILVNLWRRERTGKGGHVHASLLQSAISSLANQATGYLLRDAVPQRQGSDHPSIVPYGTVFMTAVDREPVVLAVGSDKQFANLCSVLGCPDLAAKGSKYETNFNRVKNREALKSILSDKLKTWRRKELLHALAELSVPAGAINDMKAVFEQDQAKDLVLSSETGENIGLRQIAFTGGPEGVDNMIQLSKSPRYAQHTVEILKTVAGYSEDKIETFQNEGIVDV</sequence>
<evidence type="ECO:0000313" key="4">
    <source>
        <dbReference type="EMBL" id="CAE0432985.1"/>
    </source>
</evidence>
<comment type="similarity">
    <text evidence="1">Belongs to the CoA-transferase III family.</text>
</comment>
<evidence type="ECO:0000256" key="3">
    <source>
        <dbReference type="SAM" id="SignalP"/>
    </source>
</evidence>
<organism evidence="4">
    <name type="scientific">Aplanochytrium stocchinoi</name>
    <dbReference type="NCBI Taxonomy" id="215587"/>
    <lineage>
        <taxon>Eukaryota</taxon>
        <taxon>Sar</taxon>
        <taxon>Stramenopiles</taxon>
        <taxon>Bigyra</taxon>
        <taxon>Labyrinthulomycetes</taxon>
        <taxon>Thraustochytrida</taxon>
        <taxon>Thraustochytriidae</taxon>
        <taxon>Aplanochytrium</taxon>
    </lineage>
</organism>
<evidence type="ECO:0008006" key="5">
    <source>
        <dbReference type="Google" id="ProtNLM"/>
    </source>
</evidence>
<feature type="signal peptide" evidence="3">
    <location>
        <begin position="1"/>
        <end position="27"/>
    </location>
</feature>
<dbReference type="PANTHER" id="PTHR48207">
    <property type="entry name" value="SUCCINATE--HYDROXYMETHYLGLUTARATE COA-TRANSFERASE"/>
    <property type="match status" value="1"/>
</dbReference>
<dbReference type="Gene3D" id="3.40.50.10540">
    <property type="entry name" value="Crotonobetainyl-coa:carnitine coa-transferase, domain 1"/>
    <property type="match status" value="1"/>
</dbReference>
<dbReference type="InterPro" id="IPR023606">
    <property type="entry name" value="CoA-Trfase_III_dom_1_sf"/>
</dbReference>
<evidence type="ECO:0000256" key="1">
    <source>
        <dbReference type="ARBA" id="ARBA00008383"/>
    </source>
</evidence>
<dbReference type="Pfam" id="PF02515">
    <property type="entry name" value="CoA_transf_3"/>
    <property type="match status" value="1"/>
</dbReference>
<accession>A0A7S3PFG3</accession>
<dbReference type="EMBL" id="HBIN01004668">
    <property type="protein sequence ID" value="CAE0432985.1"/>
    <property type="molecule type" value="Transcribed_RNA"/>
</dbReference>
<proteinExistence type="inferred from homology"/>
<gene>
    <name evidence="4" type="ORF">ASTO00021_LOCUS3303</name>
</gene>
<dbReference type="AlphaFoldDB" id="A0A7S3PFG3"/>
<dbReference type="InterPro" id="IPR044855">
    <property type="entry name" value="CoA-Trfase_III_dom3_sf"/>
</dbReference>
<protein>
    <recommendedName>
        <fullName evidence="5">Formyl-CoA transferase</fullName>
    </recommendedName>
</protein>
<reference evidence="4" key="1">
    <citation type="submission" date="2021-01" db="EMBL/GenBank/DDBJ databases">
        <authorList>
            <person name="Corre E."/>
            <person name="Pelletier E."/>
            <person name="Niang G."/>
            <person name="Scheremetjew M."/>
            <person name="Finn R."/>
            <person name="Kale V."/>
            <person name="Holt S."/>
            <person name="Cochrane G."/>
            <person name="Meng A."/>
            <person name="Brown T."/>
            <person name="Cohen L."/>
        </authorList>
    </citation>
    <scope>NUCLEOTIDE SEQUENCE</scope>
    <source>
        <strain evidence="4">GSBS06</strain>
    </source>
</reference>
<dbReference type="InterPro" id="IPR050483">
    <property type="entry name" value="CoA-transferase_III_domain"/>
</dbReference>
<dbReference type="Gene3D" id="3.30.1540.10">
    <property type="entry name" value="formyl-coa transferase, domain 3"/>
    <property type="match status" value="1"/>
</dbReference>